<dbReference type="NCBIfam" id="NF002058">
    <property type="entry name" value="PRK00888.1"/>
    <property type="match status" value="1"/>
</dbReference>
<dbReference type="InterPro" id="IPR007060">
    <property type="entry name" value="FtsL/DivIC"/>
</dbReference>
<sequence length="111" mass="12482">MRLLFLALLLLTLIIQYPLWWGKGGWQRVHDLQKQLASQHDTNDALTARNNALQAEVQDLKSGTQAMEERARGELGMIKDGEIFVQILSPNEQAPAVQTPHLATPEQQRGN</sequence>
<feature type="topological domain" description="Cytoplasmic" evidence="7">
    <location>
        <begin position="1"/>
        <end position="3"/>
    </location>
</feature>
<organism evidence="8 9">
    <name type="scientific">Candidimonas humi</name>
    <dbReference type="NCBI Taxonomy" id="683355"/>
    <lineage>
        <taxon>Bacteria</taxon>
        <taxon>Pseudomonadati</taxon>
        <taxon>Pseudomonadota</taxon>
        <taxon>Betaproteobacteria</taxon>
        <taxon>Burkholderiales</taxon>
        <taxon>Alcaligenaceae</taxon>
        <taxon>Candidimonas</taxon>
    </lineage>
</organism>
<dbReference type="HAMAP" id="MF_00599">
    <property type="entry name" value="FtsB"/>
    <property type="match status" value="1"/>
</dbReference>
<evidence type="ECO:0000256" key="7">
    <source>
        <dbReference type="HAMAP-Rule" id="MF_00599"/>
    </source>
</evidence>
<protein>
    <recommendedName>
        <fullName evidence="7">Cell division protein FtsB</fullName>
    </recommendedName>
</protein>
<keyword evidence="7" id="KW-0997">Cell inner membrane</keyword>
<evidence type="ECO:0000256" key="3">
    <source>
        <dbReference type="ARBA" id="ARBA00022692"/>
    </source>
</evidence>
<keyword evidence="6 7" id="KW-0131">Cell cycle</keyword>
<accession>A0ABV8NV31</accession>
<evidence type="ECO:0000313" key="8">
    <source>
        <dbReference type="EMBL" id="MFC4200279.1"/>
    </source>
</evidence>
<dbReference type="Proteomes" id="UP001595848">
    <property type="component" value="Unassembled WGS sequence"/>
</dbReference>
<evidence type="ECO:0000256" key="2">
    <source>
        <dbReference type="ARBA" id="ARBA00022618"/>
    </source>
</evidence>
<dbReference type="EMBL" id="JBHSBV010000002">
    <property type="protein sequence ID" value="MFC4200279.1"/>
    <property type="molecule type" value="Genomic_DNA"/>
</dbReference>
<feature type="coiled-coil region" evidence="7">
    <location>
        <begin position="36"/>
        <end position="70"/>
    </location>
</feature>
<evidence type="ECO:0000256" key="1">
    <source>
        <dbReference type="ARBA" id="ARBA00022475"/>
    </source>
</evidence>
<evidence type="ECO:0000256" key="6">
    <source>
        <dbReference type="ARBA" id="ARBA00023306"/>
    </source>
</evidence>
<keyword evidence="9" id="KW-1185">Reference proteome</keyword>
<keyword evidence="1 7" id="KW-1003">Cell membrane</keyword>
<comment type="function">
    <text evidence="7">Essential cell division protein. May link together the upstream cell division proteins, which are predominantly cytoplasmic, with the downstream cell division proteins, which are predominantly periplasmic.</text>
</comment>
<keyword evidence="2 7" id="KW-0132">Cell division</keyword>
<comment type="subcellular location">
    <subcellularLocation>
        <location evidence="7">Cell inner membrane</location>
        <topology evidence="7">Single-pass type II membrane protein</topology>
    </subcellularLocation>
    <text evidence="7">Localizes to the division septum.</text>
</comment>
<keyword evidence="4 7" id="KW-1133">Transmembrane helix</keyword>
<proteinExistence type="inferred from homology"/>
<keyword evidence="7" id="KW-0175">Coiled coil</keyword>
<dbReference type="InterPro" id="IPR023081">
    <property type="entry name" value="Cell_div_FtsB"/>
</dbReference>
<evidence type="ECO:0000256" key="5">
    <source>
        <dbReference type="ARBA" id="ARBA00023136"/>
    </source>
</evidence>
<dbReference type="PANTHER" id="PTHR37485">
    <property type="entry name" value="CELL DIVISION PROTEIN FTSB"/>
    <property type="match status" value="1"/>
</dbReference>
<comment type="caution">
    <text evidence="8">The sequence shown here is derived from an EMBL/GenBank/DDBJ whole genome shotgun (WGS) entry which is preliminary data.</text>
</comment>
<gene>
    <name evidence="7 8" type="primary">ftsB</name>
    <name evidence="8" type="ORF">ACFOY1_04865</name>
</gene>
<dbReference type="RefSeq" id="WP_217964454.1">
    <property type="nucleotide sequence ID" value="NZ_JAHTBN010000003.1"/>
</dbReference>
<evidence type="ECO:0000313" key="9">
    <source>
        <dbReference type="Proteomes" id="UP001595848"/>
    </source>
</evidence>
<reference evidence="9" key="1">
    <citation type="journal article" date="2019" name="Int. J. Syst. Evol. Microbiol.">
        <title>The Global Catalogue of Microorganisms (GCM) 10K type strain sequencing project: providing services to taxonomists for standard genome sequencing and annotation.</title>
        <authorList>
            <consortium name="The Broad Institute Genomics Platform"/>
            <consortium name="The Broad Institute Genome Sequencing Center for Infectious Disease"/>
            <person name="Wu L."/>
            <person name="Ma J."/>
        </authorList>
    </citation>
    <scope>NUCLEOTIDE SEQUENCE [LARGE SCALE GENOMIC DNA]</scope>
    <source>
        <strain evidence="9">LMG 24813</strain>
    </source>
</reference>
<dbReference type="PANTHER" id="PTHR37485:SF1">
    <property type="entry name" value="CELL DIVISION PROTEIN FTSB"/>
    <property type="match status" value="1"/>
</dbReference>
<name>A0ABV8NV31_9BURK</name>
<feature type="topological domain" description="Periplasmic" evidence="7">
    <location>
        <begin position="22"/>
        <end position="111"/>
    </location>
</feature>
<dbReference type="Pfam" id="PF04977">
    <property type="entry name" value="DivIC"/>
    <property type="match status" value="1"/>
</dbReference>
<evidence type="ECO:0000256" key="4">
    <source>
        <dbReference type="ARBA" id="ARBA00022989"/>
    </source>
</evidence>
<comment type="subunit">
    <text evidence="7">Part of a complex composed of FtsB, FtsL and FtsQ.</text>
</comment>
<keyword evidence="5 7" id="KW-0472">Membrane</keyword>
<dbReference type="GO" id="GO:0051301">
    <property type="term" value="P:cell division"/>
    <property type="evidence" value="ECO:0007669"/>
    <property type="project" value="UniProtKB-KW"/>
</dbReference>
<comment type="similarity">
    <text evidence="7">Belongs to the FtsB family.</text>
</comment>
<keyword evidence="3 7" id="KW-0812">Transmembrane</keyword>